<sequence>MFGMSPGDAGRLSELLSDLTRARSPRDNGCPFADTPPYCTVQNVAHISGTVLEMLLAFDRDPELQPRELEGLLALTKTQAPIPLDPIEDPNDDFTDAENEQGDTDEEDEED</sequence>
<name>A0AA88S885_CHASR</name>
<accession>A0AA88S885</accession>
<protein>
    <submittedName>
        <fullName evidence="2">Uncharacterized protein</fullName>
    </submittedName>
</protein>
<reference evidence="2" key="1">
    <citation type="submission" date="2023-07" db="EMBL/GenBank/DDBJ databases">
        <title>Chromosome-level Genome Assembly of Striped Snakehead (Channa striata).</title>
        <authorList>
            <person name="Liu H."/>
        </authorList>
    </citation>
    <scope>NUCLEOTIDE SEQUENCE</scope>
    <source>
        <strain evidence="2">Gz</strain>
        <tissue evidence="2">Muscle</tissue>
    </source>
</reference>
<gene>
    <name evidence="2" type="ORF">Q5P01_017872</name>
</gene>
<keyword evidence="3" id="KW-1185">Reference proteome</keyword>
<organism evidence="2 3">
    <name type="scientific">Channa striata</name>
    <name type="common">Snakehead murrel</name>
    <name type="synonym">Ophicephalus striatus</name>
    <dbReference type="NCBI Taxonomy" id="64152"/>
    <lineage>
        <taxon>Eukaryota</taxon>
        <taxon>Metazoa</taxon>
        <taxon>Chordata</taxon>
        <taxon>Craniata</taxon>
        <taxon>Vertebrata</taxon>
        <taxon>Euteleostomi</taxon>
        <taxon>Actinopterygii</taxon>
        <taxon>Neopterygii</taxon>
        <taxon>Teleostei</taxon>
        <taxon>Neoteleostei</taxon>
        <taxon>Acanthomorphata</taxon>
        <taxon>Anabantaria</taxon>
        <taxon>Anabantiformes</taxon>
        <taxon>Channoidei</taxon>
        <taxon>Channidae</taxon>
        <taxon>Channa</taxon>
    </lineage>
</organism>
<dbReference type="Proteomes" id="UP001187415">
    <property type="component" value="Unassembled WGS sequence"/>
</dbReference>
<evidence type="ECO:0000313" key="3">
    <source>
        <dbReference type="Proteomes" id="UP001187415"/>
    </source>
</evidence>
<feature type="region of interest" description="Disordered" evidence="1">
    <location>
        <begin position="1"/>
        <end position="34"/>
    </location>
</feature>
<dbReference type="AlphaFoldDB" id="A0AA88S885"/>
<feature type="region of interest" description="Disordered" evidence="1">
    <location>
        <begin position="77"/>
        <end position="111"/>
    </location>
</feature>
<feature type="compositionally biased region" description="Acidic residues" evidence="1">
    <location>
        <begin position="86"/>
        <end position="111"/>
    </location>
</feature>
<evidence type="ECO:0000256" key="1">
    <source>
        <dbReference type="SAM" id="MobiDB-lite"/>
    </source>
</evidence>
<comment type="caution">
    <text evidence="2">The sequence shown here is derived from an EMBL/GenBank/DDBJ whole genome shotgun (WGS) entry which is preliminary data.</text>
</comment>
<dbReference type="EMBL" id="JAUPFM010000014">
    <property type="protein sequence ID" value="KAK2829941.1"/>
    <property type="molecule type" value="Genomic_DNA"/>
</dbReference>
<evidence type="ECO:0000313" key="2">
    <source>
        <dbReference type="EMBL" id="KAK2829941.1"/>
    </source>
</evidence>
<proteinExistence type="predicted"/>